<protein>
    <submittedName>
        <fullName evidence="2">Uncharacterized protein</fullName>
    </submittedName>
</protein>
<reference evidence="3" key="1">
    <citation type="submission" date="2017-09" db="EMBL/GenBank/DDBJ databases">
        <title>Depth-based differentiation of microbial function through sediment-hosted aquifers and enrichment of novel symbionts in the deep terrestrial subsurface.</title>
        <authorList>
            <person name="Probst A.J."/>
            <person name="Ladd B."/>
            <person name="Jarett J.K."/>
            <person name="Geller-Mcgrath D.E."/>
            <person name="Sieber C.M.K."/>
            <person name="Emerson J.B."/>
            <person name="Anantharaman K."/>
            <person name="Thomas B.C."/>
            <person name="Malmstrom R."/>
            <person name="Stieglmeier M."/>
            <person name="Klingl A."/>
            <person name="Woyke T."/>
            <person name="Ryan C.M."/>
            <person name="Banfield J.F."/>
        </authorList>
    </citation>
    <scope>NUCLEOTIDE SEQUENCE [LARGE SCALE GENOMIC DNA]</scope>
</reference>
<dbReference type="EMBL" id="PFLI01000108">
    <property type="protein sequence ID" value="PIY71999.1"/>
    <property type="molecule type" value="Genomic_DNA"/>
</dbReference>
<evidence type="ECO:0000313" key="2">
    <source>
        <dbReference type="EMBL" id="PIY71999.1"/>
    </source>
</evidence>
<feature type="transmembrane region" description="Helical" evidence="1">
    <location>
        <begin position="16"/>
        <end position="37"/>
    </location>
</feature>
<proteinExistence type="predicted"/>
<keyword evidence="1" id="KW-1133">Transmembrane helix</keyword>
<sequence length="360" mass="41408">MTLTAVTFYIRKFAPVFLLFIIIFFIIFYSIKLVLLLTKHNTPQQIVLNTVFNQIKSPVFEYATTSGGLKYTFDNIEGAPVTSTDSAKVFFLPVNRFQLGYVQKIYLMAKSMGFVTEEIKHELNEETKTASFNDRKQKLEVSILNYNFSYEYNLDAASGYFDQAATPEGEIAKQSAINYLSSFDRYPDELARGKTNVIFFNYNKDNKEMTILEENNGANMVEVDFYRADVPGIPTDFPIVSPSFHNSQDFVTMIFLKDGGYKVIRSQIKYFEKSNDQIGIYPVINGDEAFEKLKAGKGFIISHTNNESEDVLIKKMFFAYLDPDTYQEYMQPLYVFLGDNNFVAYVNALPDNYYVDYSQL</sequence>
<dbReference type="Proteomes" id="UP000229401">
    <property type="component" value="Unassembled WGS sequence"/>
</dbReference>
<name>A0A2M7QI58_9BACT</name>
<keyword evidence="1" id="KW-0812">Transmembrane</keyword>
<accession>A0A2M7QI58</accession>
<gene>
    <name evidence="2" type="ORF">COY87_03170</name>
</gene>
<evidence type="ECO:0000256" key="1">
    <source>
        <dbReference type="SAM" id="Phobius"/>
    </source>
</evidence>
<comment type="caution">
    <text evidence="2">The sequence shown here is derived from an EMBL/GenBank/DDBJ whole genome shotgun (WGS) entry which is preliminary data.</text>
</comment>
<dbReference type="AlphaFoldDB" id="A0A2M7QI58"/>
<keyword evidence="1" id="KW-0472">Membrane</keyword>
<organism evidence="2 3">
    <name type="scientific">Candidatus Roizmanbacteria bacterium CG_4_10_14_0_8_um_filter_33_9</name>
    <dbReference type="NCBI Taxonomy" id="1974826"/>
    <lineage>
        <taxon>Bacteria</taxon>
        <taxon>Candidatus Roizmaniibacteriota</taxon>
    </lineage>
</organism>
<evidence type="ECO:0000313" key="3">
    <source>
        <dbReference type="Proteomes" id="UP000229401"/>
    </source>
</evidence>